<protein>
    <recommendedName>
        <fullName evidence="3">Reverse transcriptase Ty1/copia-type domain-containing protein</fullName>
    </recommendedName>
</protein>
<evidence type="ECO:0000256" key="1">
    <source>
        <dbReference type="SAM" id="MobiDB-lite"/>
    </source>
</evidence>
<evidence type="ECO:0000313" key="2">
    <source>
        <dbReference type="EMBL" id="JAV69189.1"/>
    </source>
</evidence>
<name>A0A1Y1L684_PHOPY</name>
<accession>A0A1Y1L684</accession>
<evidence type="ECO:0008006" key="3">
    <source>
        <dbReference type="Google" id="ProtNLM"/>
    </source>
</evidence>
<dbReference type="EMBL" id="GEZM01063217">
    <property type="protein sequence ID" value="JAV69189.1"/>
    <property type="molecule type" value="Transcribed_RNA"/>
</dbReference>
<sequence>MRIMEDAAKQVGQRQVTSQRQHSVVTSTTEAEIVAASEGSKELMWLKRLVSKISGKTIVKPILYCDSASAVKSSKNPEFHKRTKHVKLRFFYVRECVQDNEIEVQHIDGQHQLADLFTKPLDRVRFKTLRDGLGLKCFKSD</sequence>
<dbReference type="AlphaFoldDB" id="A0A1Y1L684"/>
<dbReference type="PANTHER" id="PTHR11439">
    <property type="entry name" value="GAG-POL-RELATED RETROTRANSPOSON"/>
    <property type="match status" value="1"/>
</dbReference>
<proteinExistence type="predicted"/>
<feature type="compositionally biased region" description="Polar residues" evidence="1">
    <location>
        <begin position="12"/>
        <end position="22"/>
    </location>
</feature>
<feature type="region of interest" description="Disordered" evidence="1">
    <location>
        <begin position="1"/>
        <end position="22"/>
    </location>
</feature>
<dbReference type="CDD" id="cd09272">
    <property type="entry name" value="RNase_HI_RT_Ty1"/>
    <property type="match status" value="1"/>
</dbReference>
<reference evidence="2" key="1">
    <citation type="journal article" date="2016" name="Sci. Rep.">
        <title>Molecular characterization of firefly nuptial gifts: a multi-omics approach sheds light on postcopulatory sexual selection.</title>
        <authorList>
            <person name="Al-Wathiqui N."/>
            <person name="Fallon T.R."/>
            <person name="South A."/>
            <person name="Weng J.K."/>
            <person name="Lewis S.M."/>
        </authorList>
    </citation>
    <scope>NUCLEOTIDE SEQUENCE</scope>
</reference>
<organism evidence="2">
    <name type="scientific">Photinus pyralis</name>
    <name type="common">Common eastern firefly</name>
    <name type="synonym">Lampyris pyralis</name>
    <dbReference type="NCBI Taxonomy" id="7054"/>
    <lineage>
        <taxon>Eukaryota</taxon>
        <taxon>Metazoa</taxon>
        <taxon>Ecdysozoa</taxon>
        <taxon>Arthropoda</taxon>
        <taxon>Hexapoda</taxon>
        <taxon>Insecta</taxon>
        <taxon>Pterygota</taxon>
        <taxon>Neoptera</taxon>
        <taxon>Endopterygota</taxon>
        <taxon>Coleoptera</taxon>
        <taxon>Polyphaga</taxon>
        <taxon>Elateriformia</taxon>
        <taxon>Elateroidea</taxon>
        <taxon>Lampyridae</taxon>
        <taxon>Lampyrinae</taxon>
        <taxon>Photinus</taxon>
    </lineage>
</organism>